<dbReference type="EMBL" id="PJRT01000007">
    <property type="protein sequence ID" value="PLR25322.1"/>
    <property type="molecule type" value="Genomic_DNA"/>
</dbReference>
<accession>A0ABX4SSX9</accession>
<gene>
    <name evidence="1" type="ORF">PZBJ_06915</name>
</gene>
<comment type="caution">
    <text evidence="1">The sequence shown here is derived from an EMBL/GenBank/DDBJ whole genome shotgun (WGS) entry which is preliminary data.</text>
</comment>
<proteinExistence type="predicted"/>
<organism evidence="1 2">
    <name type="scientific">Pantoea endophytica</name>
    <dbReference type="NCBI Taxonomy" id="92488"/>
    <lineage>
        <taxon>Bacteria</taxon>
        <taxon>Pseudomonadati</taxon>
        <taxon>Pseudomonadota</taxon>
        <taxon>Gammaproteobacteria</taxon>
        <taxon>Enterobacterales</taxon>
        <taxon>Erwiniaceae</taxon>
        <taxon>Pantoea</taxon>
    </lineage>
</organism>
<sequence length="79" mass="9048">MDNHEGPYRTTVKRDVKHSKSGKFPTFQIRIALELKAQFKVAATEAWMGLGNWLKMPGRRGLEQWGLNLEVGCISSWLM</sequence>
<reference evidence="2" key="1">
    <citation type="submission" date="2017-12" db="EMBL/GenBank/DDBJ databases">
        <title>The genome sequence of Pantoea sp. 596.</title>
        <authorList>
            <person name="Gao J."/>
            <person name="Mao X."/>
            <person name="Sun J."/>
        </authorList>
    </citation>
    <scope>NUCLEOTIDE SEQUENCE [LARGE SCALE GENOMIC DNA]</scope>
    <source>
        <strain evidence="2">596</strain>
    </source>
</reference>
<keyword evidence="2" id="KW-1185">Reference proteome</keyword>
<dbReference type="Proteomes" id="UP000234296">
    <property type="component" value="Unassembled WGS sequence"/>
</dbReference>
<name>A0ABX4SSX9_9GAMM</name>
<evidence type="ECO:0000313" key="2">
    <source>
        <dbReference type="Proteomes" id="UP000234296"/>
    </source>
</evidence>
<protein>
    <submittedName>
        <fullName evidence="1">Toxin-antitoxin system HicB family antitoxin</fullName>
    </submittedName>
</protein>
<evidence type="ECO:0000313" key="1">
    <source>
        <dbReference type="EMBL" id="PLR25322.1"/>
    </source>
</evidence>